<evidence type="ECO:0000256" key="12">
    <source>
        <dbReference type="ARBA" id="ARBA00049204"/>
    </source>
</evidence>
<evidence type="ECO:0000256" key="9">
    <source>
        <dbReference type="ARBA" id="ARBA00023002"/>
    </source>
</evidence>
<dbReference type="CDD" id="cd00305">
    <property type="entry name" value="Cu-Zn_Superoxide_Dismutase"/>
    <property type="match status" value="1"/>
</dbReference>
<evidence type="ECO:0000256" key="3">
    <source>
        <dbReference type="ARBA" id="ARBA00010457"/>
    </source>
</evidence>
<evidence type="ECO:0000256" key="5">
    <source>
        <dbReference type="ARBA" id="ARBA00012682"/>
    </source>
</evidence>
<evidence type="ECO:0000313" key="15">
    <source>
        <dbReference type="Proteomes" id="UP000315295"/>
    </source>
</evidence>
<evidence type="ECO:0000256" key="10">
    <source>
        <dbReference type="ARBA" id="ARBA00023008"/>
    </source>
</evidence>
<evidence type="ECO:0000256" key="2">
    <source>
        <dbReference type="ARBA" id="ARBA00001947"/>
    </source>
</evidence>
<reference evidence="14 15" key="1">
    <citation type="journal article" date="2019" name="G3 (Bethesda)">
        <title>Sequencing of a Wild Apple (Malus baccata) Genome Unravels the Differences Between Cultivated and Wild Apple Species Regarding Disease Resistance and Cold Tolerance.</title>
        <authorList>
            <person name="Chen X."/>
        </authorList>
    </citation>
    <scope>NUCLEOTIDE SEQUENCE [LARGE SCALE GENOMIC DNA]</scope>
    <source>
        <strain evidence="15">cv. Shandingzi</strain>
        <tissue evidence="14">Leaves</tissue>
    </source>
</reference>
<evidence type="ECO:0000256" key="7">
    <source>
        <dbReference type="ARBA" id="ARBA00022833"/>
    </source>
</evidence>
<dbReference type="GO" id="GO:0009507">
    <property type="term" value="C:chloroplast"/>
    <property type="evidence" value="ECO:0007669"/>
    <property type="project" value="UniProtKB-ARBA"/>
</dbReference>
<evidence type="ECO:0000256" key="11">
    <source>
        <dbReference type="ARBA" id="ARBA00023157"/>
    </source>
</evidence>
<protein>
    <recommendedName>
        <fullName evidence="5">superoxide dismutase</fullName>
        <ecNumber evidence="5">1.15.1.1</ecNumber>
    </recommendedName>
</protein>
<evidence type="ECO:0000256" key="8">
    <source>
        <dbReference type="ARBA" id="ARBA00022862"/>
    </source>
</evidence>
<dbReference type="Gene3D" id="2.60.40.200">
    <property type="entry name" value="Superoxide dismutase, copper/zinc binding domain"/>
    <property type="match status" value="1"/>
</dbReference>
<keyword evidence="8" id="KW-0049">Antioxidant</keyword>
<comment type="subunit">
    <text evidence="4">Homotetramer.</text>
</comment>
<organism evidence="14 15">
    <name type="scientific">Malus baccata</name>
    <name type="common">Siberian crab apple</name>
    <name type="synonym">Pyrus baccata</name>
    <dbReference type="NCBI Taxonomy" id="106549"/>
    <lineage>
        <taxon>Eukaryota</taxon>
        <taxon>Viridiplantae</taxon>
        <taxon>Streptophyta</taxon>
        <taxon>Embryophyta</taxon>
        <taxon>Tracheophyta</taxon>
        <taxon>Spermatophyta</taxon>
        <taxon>Magnoliopsida</taxon>
        <taxon>eudicotyledons</taxon>
        <taxon>Gunneridae</taxon>
        <taxon>Pentapetalae</taxon>
        <taxon>rosids</taxon>
        <taxon>fabids</taxon>
        <taxon>Rosales</taxon>
        <taxon>Rosaceae</taxon>
        <taxon>Amygdaloideae</taxon>
        <taxon>Maleae</taxon>
        <taxon>Malus</taxon>
    </lineage>
</organism>
<gene>
    <name evidence="14" type="ORF">C1H46_001139</name>
</gene>
<evidence type="ECO:0000313" key="14">
    <source>
        <dbReference type="EMBL" id="TQE13332.1"/>
    </source>
</evidence>
<dbReference type="PROSITE" id="PS00087">
    <property type="entry name" value="SOD_CU_ZN_1"/>
    <property type="match status" value="1"/>
</dbReference>
<feature type="domain" description="Superoxide dismutase copper/zinc binding" evidence="13">
    <location>
        <begin position="82"/>
        <end position="213"/>
    </location>
</feature>
<evidence type="ECO:0000256" key="4">
    <source>
        <dbReference type="ARBA" id="ARBA00011881"/>
    </source>
</evidence>
<keyword evidence="15" id="KW-1185">Reference proteome</keyword>
<dbReference type="GO" id="GO:0005507">
    <property type="term" value="F:copper ion binding"/>
    <property type="evidence" value="ECO:0007669"/>
    <property type="project" value="InterPro"/>
</dbReference>
<dbReference type="InterPro" id="IPR018152">
    <property type="entry name" value="SOD_Cu/Zn_BS"/>
</dbReference>
<keyword evidence="11" id="KW-1015">Disulfide bond</keyword>
<dbReference type="Proteomes" id="UP000315295">
    <property type="component" value="Unassembled WGS sequence"/>
</dbReference>
<comment type="similarity">
    <text evidence="3">Belongs to the Cu-Zn superoxide dismutase family.</text>
</comment>
<dbReference type="AlphaFoldDB" id="A0A540NQM6"/>
<comment type="cofactor">
    <cofactor evidence="2">
        <name>Zn(2+)</name>
        <dbReference type="ChEBI" id="CHEBI:29105"/>
    </cofactor>
</comment>
<proteinExistence type="inferred from homology"/>
<keyword evidence="6" id="KW-0479">Metal-binding</keyword>
<evidence type="ECO:0000256" key="6">
    <source>
        <dbReference type="ARBA" id="ARBA00022723"/>
    </source>
</evidence>
<evidence type="ECO:0000256" key="1">
    <source>
        <dbReference type="ARBA" id="ARBA00001935"/>
    </source>
</evidence>
<accession>A0A540NQM6</accession>
<dbReference type="InterPro" id="IPR001424">
    <property type="entry name" value="SOD_Cu_Zn_dom"/>
</dbReference>
<dbReference type="EC" id="1.15.1.1" evidence="5"/>
<dbReference type="SUPFAM" id="SSF49329">
    <property type="entry name" value="Cu,Zn superoxide dismutase-like"/>
    <property type="match status" value="1"/>
</dbReference>
<dbReference type="FunFam" id="2.60.40.200:FF:000003">
    <property type="entry name" value="Superoxide dismutase [Cu-Zn], chloroplastic"/>
    <property type="match status" value="1"/>
</dbReference>
<dbReference type="STRING" id="106549.A0A540NQM6"/>
<dbReference type="PANTHER" id="PTHR10003">
    <property type="entry name" value="SUPEROXIDE DISMUTASE CU-ZN -RELATED"/>
    <property type="match status" value="1"/>
</dbReference>
<dbReference type="Pfam" id="PF00080">
    <property type="entry name" value="Sod_Cu"/>
    <property type="match status" value="1"/>
</dbReference>
<dbReference type="InterPro" id="IPR036423">
    <property type="entry name" value="SOD-like_Cu/Zn_dom_sf"/>
</dbReference>
<dbReference type="EMBL" id="VIEB01000012">
    <property type="protein sequence ID" value="TQE13332.1"/>
    <property type="molecule type" value="Genomic_DNA"/>
</dbReference>
<comment type="cofactor">
    <cofactor evidence="1">
        <name>Cu cation</name>
        <dbReference type="ChEBI" id="CHEBI:23378"/>
    </cofactor>
</comment>
<name>A0A540NQM6_MALBA</name>
<dbReference type="InterPro" id="IPR024134">
    <property type="entry name" value="SOD_Cu/Zn_/chaperone"/>
</dbReference>
<evidence type="ECO:0000259" key="13">
    <source>
        <dbReference type="Pfam" id="PF00080"/>
    </source>
</evidence>
<keyword evidence="9" id="KW-0560">Oxidoreductase</keyword>
<comment type="catalytic activity">
    <reaction evidence="12">
        <text>2 superoxide + 2 H(+) = H2O2 + O2</text>
        <dbReference type="Rhea" id="RHEA:20696"/>
        <dbReference type="ChEBI" id="CHEBI:15378"/>
        <dbReference type="ChEBI" id="CHEBI:15379"/>
        <dbReference type="ChEBI" id="CHEBI:16240"/>
        <dbReference type="ChEBI" id="CHEBI:18421"/>
        <dbReference type="EC" id="1.15.1.1"/>
    </reaction>
</comment>
<sequence length="226" mass="23326">MQAALAIMAAQTVMLSSPTLFSQLQNPNPHSIPHSFFHGVSLKLPFKSQSMSFAASAAAPKPLTVVAATKKGVAVLKGTSSVEGVVTLSQENDGPTTVNVRITGLTPGPHGFHLHEYGDTTNGCISTGPHFNPKQLTHGAPEDEVRHAGDLGNIVANADGVAEATIVDNQIPLTGPNAVIGRALVVHELEDDLGKGGHELSLSTGNAGGRLACDPNGCIHEAVLLM</sequence>
<dbReference type="PRINTS" id="PR00068">
    <property type="entry name" value="CUZNDISMTASE"/>
</dbReference>
<dbReference type="GO" id="GO:0004784">
    <property type="term" value="F:superoxide dismutase activity"/>
    <property type="evidence" value="ECO:0007669"/>
    <property type="project" value="UniProtKB-EC"/>
</dbReference>
<comment type="caution">
    <text evidence="14">The sequence shown here is derived from an EMBL/GenBank/DDBJ whole genome shotgun (WGS) entry which is preliminary data.</text>
</comment>
<keyword evidence="7" id="KW-0862">Zinc</keyword>
<keyword evidence="10" id="KW-0186">Copper</keyword>